<keyword evidence="5 6" id="KW-0472">Membrane</keyword>
<sequence length="258" mass="26504">MLVASGGLAGLLFDGNLLLAVGVALVAGVVSFASPCVLPLVPGFLGFVTGATERPLADQPRPRVLAGALLFVLGFSLVFMTGTLLATVTGSFLRLHGDLLRQIGGVVVILLALVFLGVGAGAGTQRAWTPRWRPAAGLAGAPLLGVVFGLGWAPCMGPTVAVIYTLATDLRGDEHVIARGAALGLAYCLGLGVPFLLIAAGWSKAVQTSAWLRRHTRAVQLLGGGLLLLVGILLVTGGWGVLVTQVQSTLVQRFETLL</sequence>
<dbReference type="Pfam" id="PF02683">
    <property type="entry name" value="DsbD_TM"/>
    <property type="match status" value="1"/>
</dbReference>
<keyword evidence="9" id="KW-1185">Reference proteome</keyword>
<dbReference type="InterPro" id="IPR003834">
    <property type="entry name" value="Cyt_c_assmbl_TM_dom"/>
</dbReference>
<comment type="subcellular location">
    <subcellularLocation>
        <location evidence="1">Membrane</location>
        <topology evidence="1">Multi-pass membrane protein</topology>
    </subcellularLocation>
</comment>
<evidence type="ECO:0000256" key="2">
    <source>
        <dbReference type="ARBA" id="ARBA00006143"/>
    </source>
</evidence>
<protein>
    <submittedName>
        <fullName evidence="8">Cytochrome C biogenesis protein CcdA</fullName>
    </submittedName>
</protein>
<evidence type="ECO:0000256" key="5">
    <source>
        <dbReference type="ARBA" id="ARBA00023136"/>
    </source>
</evidence>
<accession>A0ABQ6IML6</accession>
<dbReference type="PANTHER" id="PTHR31272:SF4">
    <property type="entry name" value="CYTOCHROME C-TYPE BIOGENESIS PROTEIN HI_1454-RELATED"/>
    <property type="match status" value="1"/>
</dbReference>
<name>A0ABQ6IML6_9MICO</name>
<feature type="transmembrane region" description="Helical" evidence="6">
    <location>
        <begin position="99"/>
        <end position="123"/>
    </location>
</feature>
<dbReference type="RefSeq" id="WP_284302519.1">
    <property type="nucleotide sequence ID" value="NZ_BSUO01000001.1"/>
</dbReference>
<evidence type="ECO:0000259" key="7">
    <source>
        <dbReference type="Pfam" id="PF02683"/>
    </source>
</evidence>
<dbReference type="EMBL" id="BSUO01000001">
    <property type="protein sequence ID" value="GMA38443.1"/>
    <property type="molecule type" value="Genomic_DNA"/>
</dbReference>
<proteinExistence type="inferred from homology"/>
<feature type="transmembrane region" description="Helical" evidence="6">
    <location>
        <begin position="64"/>
        <end position="87"/>
    </location>
</feature>
<dbReference type="PANTHER" id="PTHR31272">
    <property type="entry name" value="CYTOCHROME C-TYPE BIOGENESIS PROTEIN HI_1454-RELATED"/>
    <property type="match status" value="1"/>
</dbReference>
<evidence type="ECO:0000313" key="8">
    <source>
        <dbReference type="EMBL" id="GMA38443.1"/>
    </source>
</evidence>
<dbReference type="InterPro" id="IPR051790">
    <property type="entry name" value="Cytochrome_c-biogenesis_DsbD"/>
</dbReference>
<gene>
    <name evidence="8" type="ORF">GCM10025883_04880</name>
</gene>
<evidence type="ECO:0000256" key="1">
    <source>
        <dbReference type="ARBA" id="ARBA00004141"/>
    </source>
</evidence>
<keyword evidence="4 6" id="KW-1133">Transmembrane helix</keyword>
<evidence type="ECO:0000256" key="4">
    <source>
        <dbReference type="ARBA" id="ARBA00022989"/>
    </source>
</evidence>
<reference evidence="9" key="1">
    <citation type="journal article" date="2019" name="Int. J. Syst. Evol. Microbiol.">
        <title>The Global Catalogue of Microorganisms (GCM) 10K type strain sequencing project: providing services to taxonomists for standard genome sequencing and annotation.</title>
        <authorList>
            <consortium name="The Broad Institute Genomics Platform"/>
            <consortium name="The Broad Institute Genome Sequencing Center for Infectious Disease"/>
            <person name="Wu L."/>
            <person name="Ma J."/>
        </authorList>
    </citation>
    <scope>NUCLEOTIDE SEQUENCE [LARGE SCALE GENOMIC DNA]</scope>
    <source>
        <strain evidence="9">NBRC 113072</strain>
    </source>
</reference>
<feature type="transmembrane region" description="Helical" evidence="6">
    <location>
        <begin position="135"/>
        <end position="164"/>
    </location>
</feature>
<organism evidence="8 9">
    <name type="scientific">Mobilicoccus caccae</name>
    <dbReference type="NCBI Taxonomy" id="1859295"/>
    <lineage>
        <taxon>Bacteria</taxon>
        <taxon>Bacillati</taxon>
        <taxon>Actinomycetota</taxon>
        <taxon>Actinomycetes</taxon>
        <taxon>Micrococcales</taxon>
        <taxon>Dermatophilaceae</taxon>
        <taxon>Mobilicoccus</taxon>
    </lineage>
</organism>
<feature type="transmembrane region" description="Helical" evidence="6">
    <location>
        <begin position="221"/>
        <end position="242"/>
    </location>
</feature>
<comment type="similarity">
    <text evidence="2">Belongs to the DsbD family.</text>
</comment>
<feature type="transmembrane region" description="Helical" evidence="6">
    <location>
        <begin position="176"/>
        <end position="200"/>
    </location>
</feature>
<keyword evidence="3 6" id="KW-0812">Transmembrane</keyword>
<evidence type="ECO:0000256" key="3">
    <source>
        <dbReference type="ARBA" id="ARBA00022692"/>
    </source>
</evidence>
<evidence type="ECO:0000256" key="6">
    <source>
        <dbReference type="SAM" id="Phobius"/>
    </source>
</evidence>
<feature type="transmembrane region" description="Helical" evidence="6">
    <location>
        <begin position="30"/>
        <end position="52"/>
    </location>
</feature>
<comment type="caution">
    <text evidence="8">The sequence shown here is derived from an EMBL/GenBank/DDBJ whole genome shotgun (WGS) entry which is preliminary data.</text>
</comment>
<feature type="domain" description="Cytochrome C biogenesis protein transmembrane" evidence="7">
    <location>
        <begin position="18"/>
        <end position="219"/>
    </location>
</feature>
<evidence type="ECO:0000313" key="9">
    <source>
        <dbReference type="Proteomes" id="UP001157126"/>
    </source>
</evidence>
<dbReference type="Proteomes" id="UP001157126">
    <property type="component" value="Unassembled WGS sequence"/>
</dbReference>